<reference evidence="5" key="1">
    <citation type="submission" date="2017-02" db="UniProtKB">
        <authorList>
            <consortium name="WormBaseParasite"/>
        </authorList>
    </citation>
    <scope>IDENTIFICATION</scope>
</reference>
<keyword evidence="2" id="KW-0325">Glycoprotein</keyword>
<dbReference type="GO" id="GO:0032222">
    <property type="term" value="P:regulation of synaptic transmission, cholinergic"/>
    <property type="evidence" value="ECO:0007669"/>
    <property type="project" value="InterPro"/>
</dbReference>
<dbReference type="GO" id="GO:0030431">
    <property type="term" value="P:sleep"/>
    <property type="evidence" value="ECO:0007669"/>
    <property type="project" value="InterPro"/>
</dbReference>
<dbReference type="PANTHER" id="PTHR33562:SF2">
    <property type="entry name" value="PROTEIN QUIVER"/>
    <property type="match status" value="1"/>
</dbReference>
<dbReference type="Pfam" id="PF17064">
    <property type="entry name" value="QVR"/>
    <property type="match status" value="1"/>
</dbReference>
<feature type="chain" id="PRO_5005892077" evidence="3">
    <location>
        <begin position="19"/>
        <end position="136"/>
    </location>
</feature>
<dbReference type="InterPro" id="IPR050975">
    <property type="entry name" value="Sleep_regulator"/>
</dbReference>
<keyword evidence="4" id="KW-1185">Reference proteome</keyword>
<evidence type="ECO:0000256" key="2">
    <source>
        <dbReference type="ARBA" id="ARBA00023180"/>
    </source>
</evidence>
<dbReference type="InterPro" id="IPR031424">
    <property type="entry name" value="QVR-like"/>
</dbReference>
<evidence type="ECO:0000256" key="3">
    <source>
        <dbReference type="SAM" id="SignalP"/>
    </source>
</evidence>
<evidence type="ECO:0000313" key="4">
    <source>
        <dbReference type="Proteomes" id="UP000038045"/>
    </source>
</evidence>
<keyword evidence="1 3" id="KW-0732">Signal</keyword>
<protein>
    <submittedName>
        <fullName evidence="5">Protein sleepless</fullName>
    </submittedName>
</protein>
<accession>A0A0N4ZMQ0</accession>
<dbReference type="PANTHER" id="PTHR33562">
    <property type="entry name" value="ATILLA, ISOFORM B-RELATED-RELATED"/>
    <property type="match status" value="1"/>
</dbReference>
<dbReference type="WBParaSite" id="PTRK_0000981700.1">
    <property type="protein sequence ID" value="PTRK_0000981700.1"/>
    <property type="gene ID" value="PTRK_0000981700"/>
</dbReference>
<evidence type="ECO:0000313" key="5">
    <source>
        <dbReference type="WBParaSite" id="PTRK_0000981700.1"/>
    </source>
</evidence>
<sequence>MFVIKLFILLILSQLIHSNEDSTGVWCYDCNSKNNKGCIDEYQKFENECPIHNVNESFSLSPTGCRKIIQIVDNDMTIIRECAYSGDVYTNYINLGSVGIKRIMTQCIEDFCNSKSKIKSEYIFVIILFLLLQIFT</sequence>
<name>A0A0N4ZMQ0_PARTI</name>
<feature type="signal peptide" evidence="3">
    <location>
        <begin position="1"/>
        <end position="18"/>
    </location>
</feature>
<proteinExistence type="predicted"/>
<dbReference type="AlphaFoldDB" id="A0A0N4ZMQ0"/>
<organism evidence="4 5">
    <name type="scientific">Parastrongyloides trichosuri</name>
    <name type="common">Possum-specific nematode worm</name>
    <dbReference type="NCBI Taxonomy" id="131310"/>
    <lineage>
        <taxon>Eukaryota</taxon>
        <taxon>Metazoa</taxon>
        <taxon>Ecdysozoa</taxon>
        <taxon>Nematoda</taxon>
        <taxon>Chromadorea</taxon>
        <taxon>Rhabditida</taxon>
        <taxon>Tylenchina</taxon>
        <taxon>Panagrolaimomorpha</taxon>
        <taxon>Strongyloidoidea</taxon>
        <taxon>Strongyloididae</taxon>
        <taxon>Parastrongyloides</taxon>
    </lineage>
</organism>
<dbReference type="Proteomes" id="UP000038045">
    <property type="component" value="Unplaced"/>
</dbReference>
<evidence type="ECO:0000256" key="1">
    <source>
        <dbReference type="ARBA" id="ARBA00022729"/>
    </source>
</evidence>